<protein>
    <submittedName>
        <fullName evidence="2">Uncharacterized protein</fullName>
    </submittedName>
</protein>
<keyword evidence="1" id="KW-0812">Transmembrane</keyword>
<dbReference type="Proteomes" id="UP000007879">
    <property type="component" value="Unassembled WGS sequence"/>
</dbReference>
<evidence type="ECO:0000313" key="3">
    <source>
        <dbReference type="Proteomes" id="UP000007879"/>
    </source>
</evidence>
<reference evidence="3" key="1">
    <citation type="journal article" date="2010" name="Nature">
        <title>The Amphimedon queenslandica genome and the evolution of animal complexity.</title>
        <authorList>
            <person name="Srivastava M."/>
            <person name="Simakov O."/>
            <person name="Chapman J."/>
            <person name="Fahey B."/>
            <person name="Gauthier M.E."/>
            <person name="Mitros T."/>
            <person name="Richards G.S."/>
            <person name="Conaco C."/>
            <person name="Dacre M."/>
            <person name="Hellsten U."/>
            <person name="Larroux C."/>
            <person name="Putnam N.H."/>
            <person name="Stanke M."/>
            <person name="Adamska M."/>
            <person name="Darling A."/>
            <person name="Degnan S.M."/>
            <person name="Oakley T.H."/>
            <person name="Plachetzki D.C."/>
            <person name="Zhai Y."/>
            <person name="Adamski M."/>
            <person name="Calcino A."/>
            <person name="Cummins S.F."/>
            <person name="Goodstein D.M."/>
            <person name="Harris C."/>
            <person name="Jackson D.J."/>
            <person name="Leys S.P."/>
            <person name="Shu S."/>
            <person name="Woodcroft B.J."/>
            <person name="Vervoort M."/>
            <person name="Kosik K.S."/>
            <person name="Manning G."/>
            <person name="Degnan B.M."/>
            <person name="Rokhsar D.S."/>
        </authorList>
    </citation>
    <scope>NUCLEOTIDE SEQUENCE [LARGE SCALE GENOMIC DNA]</scope>
</reference>
<dbReference type="AlphaFoldDB" id="A0AAN0J3Y4"/>
<keyword evidence="3" id="KW-1185">Reference proteome</keyword>
<accession>A0AAN0J3Y4</accession>
<keyword evidence="1" id="KW-0472">Membrane</keyword>
<proteinExistence type="predicted"/>
<feature type="transmembrane region" description="Helical" evidence="1">
    <location>
        <begin position="20"/>
        <end position="40"/>
    </location>
</feature>
<dbReference type="GeneID" id="109581625"/>
<evidence type="ECO:0000313" key="2">
    <source>
        <dbReference type="EnsemblMetazoa" id="XP_019851462.1"/>
    </source>
</evidence>
<keyword evidence="1" id="KW-1133">Transmembrane helix</keyword>
<feature type="transmembrane region" description="Helical" evidence="1">
    <location>
        <begin position="79"/>
        <end position="99"/>
    </location>
</feature>
<dbReference type="EnsemblMetazoa" id="XM_019995903.1">
    <property type="protein sequence ID" value="XP_019851462.1"/>
    <property type="gene ID" value="LOC109581625"/>
</dbReference>
<dbReference type="KEGG" id="aqu:109581625"/>
<sequence length="150" mass="17096">MFLMVFLTLFGYVGPHKKKLHNFSEMIVMLWLIVLLMVSINPQLHETMIKASKNSTSIPNCSNESQAITDLSVLLAVLYYFPVVICLAILCFSIVKTIIKKLKEVLRKKNYNKEENNVSLLDTAYVLLDDAARKSIPFTELVDPRSDTEL</sequence>
<name>A0AAN0J3Y4_AMPQE</name>
<dbReference type="RefSeq" id="XP_019851462.1">
    <property type="nucleotide sequence ID" value="XM_019995903.1"/>
</dbReference>
<organism evidence="2 3">
    <name type="scientific">Amphimedon queenslandica</name>
    <name type="common">Sponge</name>
    <dbReference type="NCBI Taxonomy" id="400682"/>
    <lineage>
        <taxon>Eukaryota</taxon>
        <taxon>Metazoa</taxon>
        <taxon>Porifera</taxon>
        <taxon>Demospongiae</taxon>
        <taxon>Heteroscleromorpha</taxon>
        <taxon>Haplosclerida</taxon>
        <taxon>Niphatidae</taxon>
        <taxon>Amphimedon</taxon>
    </lineage>
</organism>
<evidence type="ECO:0000256" key="1">
    <source>
        <dbReference type="SAM" id="Phobius"/>
    </source>
</evidence>
<reference evidence="2" key="2">
    <citation type="submission" date="2024-06" db="UniProtKB">
        <authorList>
            <consortium name="EnsemblMetazoa"/>
        </authorList>
    </citation>
    <scope>IDENTIFICATION</scope>
</reference>